<evidence type="ECO:0008006" key="3">
    <source>
        <dbReference type="Google" id="ProtNLM"/>
    </source>
</evidence>
<evidence type="ECO:0000313" key="1">
    <source>
        <dbReference type="EMBL" id="MDQ0174380.1"/>
    </source>
</evidence>
<organism evidence="1 2">
    <name type="scientific">Bacillus chungangensis</name>
    <dbReference type="NCBI Taxonomy" id="587633"/>
    <lineage>
        <taxon>Bacteria</taxon>
        <taxon>Bacillati</taxon>
        <taxon>Bacillota</taxon>
        <taxon>Bacilli</taxon>
        <taxon>Bacillales</taxon>
        <taxon>Bacillaceae</taxon>
        <taxon>Bacillus</taxon>
    </lineage>
</organism>
<evidence type="ECO:0000313" key="2">
    <source>
        <dbReference type="Proteomes" id="UP001223586"/>
    </source>
</evidence>
<gene>
    <name evidence="1" type="ORF">J2S08_000211</name>
</gene>
<accession>A0ABT9WMH5</accession>
<sequence length="134" mass="15167">MAKEFHLDLKKFKRAIRTSPRAVKRGATQALGDIKDDWIREARDVAPMDKRNLRDQITGESDTAEVVVTANATTDSGGRFNYAYYIHELDAGGKSLRHAGTEKKFLDVSADKRETAWQQWLESDIKAALKRSGW</sequence>
<protein>
    <recommendedName>
        <fullName evidence="3">HK97 gp10 family phage protein</fullName>
    </recommendedName>
</protein>
<proteinExistence type="predicted"/>
<dbReference type="RefSeq" id="WP_307225800.1">
    <property type="nucleotide sequence ID" value="NZ_JAUSTT010000001.1"/>
</dbReference>
<keyword evidence="2" id="KW-1185">Reference proteome</keyword>
<dbReference type="EMBL" id="JAUSTT010000001">
    <property type="protein sequence ID" value="MDQ0174380.1"/>
    <property type="molecule type" value="Genomic_DNA"/>
</dbReference>
<dbReference type="Proteomes" id="UP001223586">
    <property type="component" value="Unassembled WGS sequence"/>
</dbReference>
<name>A0ABT9WMH5_9BACI</name>
<comment type="caution">
    <text evidence="1">The sequence shown here is derived from an EMBL/GenBank/DDBJ whole genome shotgun (WGS) entry which is preliminary data.</text>
</comment>
<reference evidence="1 2" key="1">
    <citation type="submission" date="2023-07" db="EMBL/GenBank/DDBJ databases">
        <title>Genomic Encyclopedia of Type Strains, Phase IV (KMG-IV): sequencing the most valuable type-strain genomes for metagenomic binning, comparative biology and taxonomic classification.</title>
        <authorList>
            <person name="Goeker M."/>
        </authorList>
    </citation>
    <scope>NUCLEOTIDE SEQUENCE [LARGE SCALE GENOMIC DNA]</scope>
    <source>
        <strain evidence="1 2">DSM 23837</strain>
    </source>
</reference>